<dbReference type="AlphaFoldDB" id="A0A7D9LST4"/>
<name>A0A7D9LST4_PARCT</name>
<proteinExistence type="predicted"/>
<evidence type="ECO:0000313" key="2">
    <source>
        <dbReference type="EMBL" id="CAB4039753.1"/>
    </source>
</evidence>
<evidence type="ECO:0000256" key="1">
    <source>
        <dbReference type="SAM" id="MobiDB-lite"/>
    </source>
</evidence>
<evidence type="ECO:0000313" key="3">
    <source>
        <dbReference type="Proteomes" id="UP001152795"/>
    </source>
</evidence>
<gene>
    <name evidence="2" type="ORF">PACLA_8A081796</name>
</gene>
<feature type="region of interest" description="Disordered" evidence="1">
    <location>
        <begin position="186"/>
        <end position="218"/>
    </location>
</feature>
<dbReference type="EMBL" id="CACRXK020025821">
    <property type="protein sequence ID" value="CAB4039753.1"/>
    <property type="molecule type" value="Genomic_DNA"/>
</dbReference>
<keyword evidence="3" id="KW-1185">Reference proteome</keyword>
<comment type="caution">
    <text evidence="2">The sequence shown here is derived from an EMBL/GenBank/DDBJ whole genome shotgun (WGS) entry which is preliminary data.</text>
</comment>
<dbReference type="Proteomes" id="UP001152795">
    <property type="component" value="Unassembled WGS sequence"/>
</dbReference>
<accession>A0A7D9LST4</accession>
<protein>
    <submittedName>
        <fullName evidence="2">Uncharacterized protein</fullName>
    </submittedName>
</protein>
<organism evidence="2 3">
    <name type="scientific">Paramuricea clavata</name>
    <name type="common">Red gorgonian</name>
    <name type="synonym">Violescent sea-whip</name>
    <dbReference type="NCBI Taxonomy" id="317549"/>
    <lineage>
        <taxon>Eukaryota</taxon>
        <taxon>Metazoa</taxon>
        <taxon>Cnidaria</taxon>
        <taxon>Anthozoa</taxon>
        <taxon>Octocorallia</taxon>
        <taxon>Malacalcyonacea</taxon>
        <taxon>Plexauridae</taxon>
        <taxon>Paramuricea</taxon>
    </lineage>
</organism>
<reference evidence="2" key="1">
    <citation type="submission" date="2020-04" db="EMBL/GenBank/DDBJ databases">
        <authorList>
            <person name="Alioto T."/>
            <person name="Alioto T."/>
            <person name="Gomez Garrido J."/>
        </authorList>
    </citation>
    <scope>NUCLEOTIDE SEQUENCE</scope>
    <source>
        <strain evidence="2">A484AB</strain>
    </source>
</reference>
<sequence>MDAVAITNASDELLKEMGLSKAGDRLSLKDFCAHQEDESSSQEGNKNRKRALLEAFLSRKKEQIKKKSDNFKGEEVEESIKVGREYIPFTLCNYMEAHKIRTVRLYLQSRKIDGSDNDDDLLSSTFDHDLNQEGSLIGPHLERQSLVSRNQESSLINSTLDMQSLVSPNQKSSLIGFTLEGQSLASEQDKEYQESLKADERKAVSRERENEESKRKKRIQNVRADRVVPEPDDEFVTVKVRHIAMGLQSRKFPKTSRMAAVYDWAGSLSPDPENFTIYHLGGDANTK</sequence>
<dbReference type="OrthoDB" id="5983166at2759"/>
<feature type="compositionally biased region" description="Basic and acidic residues" evidence="1">
    <location>
        <begin position="187"/>
        <end position="214"/>
    </location>
</feature>